<sequence>MRITAAAAAGVRSCTLTRQPSQQAWAVLGHGAAGWLPLLPQRQELPKGGMCRSNKICVKGSRVDVLSGAQPLHTGARVAAQAATTALLLQHKVPVAGLAGHAPAQPFRWQLF</sequence>
<dbReference type="Proteomes" id="UP001438707">
    <property type="component" value="Unassembled WGS sequence"/>
</dbReference>
<proteinExistence type="predicted"/>
<protein>
    <submittedName>
        <fullName evidence="1">Uncharacterized protein</fullName>
    </submittedName>
</protein>
<gene>
    <name evidence="1" type="ORF">WJX74_007974</name>
</gene>
<organism evidence="1 2">
    <name type="scientific">Apatococcus lobatus</name>
    <dbReference type="NCBI Taxonomy" id="904363"/>
    <lineage>
        <taxon>Eukaryota</taxon>
        <taxon>Viridiplantae</taxon>
        <taxon>Chlorophyta</taxon>
        <taxon>core chlorophytes</taxon>
        <taxon>Trebouxiophyceae</taxon>
        <taxon>Chlorellales</taxon>
        <taxon>Chlorellaceae</taxon>
        <taxon>Apatococcus</taxon>
    </lineage>
</organism>
<keyword evidence="2" id="KW-1185">Reference proteome</keyword>
<comment type="caution">
    <text evidence="1">The sequence shown here is derived from an EMBL/GenBank/DDBJ whole genome shotgun (WGS) entry which is preliminary data.</text>
</comment>
<reference evidence="1 2" key="1">
    <citation type="journal article" date="2024" name="Nat. Commun.">
        <title>Phylogenomics reveals the evolutionary origins of lichenization in chlorophyte algae.</title>
        <authorList>
            <person name="Puginier C."/>
            <person name="Libourel C."/>
            <person name="Otte J."/>
            <person name="Skaloud P."/>
            <person name="Haon M."/>
            <person name="Grisel S."/>
            <person name="Petersen M."/>
            <person name="Berrin J.G."/>
            <person name="Delaux P.M."/>
            <person name="Dal Grande F."/>
            <person name="Keller J."/>
        </authorList>
    </citation>
    <scope>NUCLEOTIDE SEQUENCE [LARGE SCALE GENOMIC DNA]</scope>
    <source>
        <strain evidence="1 2">SAG 2145</strain>
    </source>
</reference>
<evidence type="ECO:0000313" key="1">
    <source>
        <dbReference type="EMBL" id="KAK9827890.1"/>
    </source>
</evidence>
<name>A0AAW1R2Z6_9CHLO</name>
<dbReference type="AlphaFoldDB" id="A0AAW1R2Z6"/>
<evidence type="ECO:0000313" key="2">
    <source>
        <dbReference type="Proteomes" id="UP001438707"/>
    </source>
</evidence>
<accession>A0AAW1R2Z6</accession>
<dbReference type="EMBL" id="JALJOS010000017">
    <property type="protein sequence ID" value="KAK9827890.1"/>
    <property type="molecule type" value="Genomic_DNA"/>
</dbReference>